<keyword evidence="1" id="KW-0732">Signal</keyword>
<evidence type="ECO:0000313" key="4">
    <source>
        <dbReference type="Proteomes" id="UP001428290"/>
    </source>
</evidence>
<comment type="caution">
    <text evidence="3">The sequence shown here is derived from an EMBL/GenBank/DDBJ whole genome shotgun (WGS) entry which is preliminary data.</text>
</comment>
<organism evidence="3 4">
    <name type="scientific">Herpetosiphon gulosus</name>
    <dbReference type="NCBI Taxonomy" id="1973496"/>
    <lineage>
        <taxon>Bacteria</taxon>
        <taxon>Bacillati</taxon>
        <taxon>Chloroflexota</taxon>
        <taxon>Chloroflexia</taxon>
        <taxon>Herpetosiphonales</taxon>
        <taxon>Herpetosiphonaceae</taxon>
        <taxon>Herpetosiphon</taxon>
    </lineage>
</organism>
<name>A0ABP9X6Z0_9CHLR</name>
<feature type="domain" description="Sulfatase-modifying factor enzyme-like" evidence="2">
    <location>
        <begin position="63"/>
        <end position="306"/>
    </location>
</feature>
<feature type="signal peptide" evidence="1">
    <location>
        <begin position="1"/>
        <end position="22"/>
    </location>
</feature>
<proteinExistence type="predicted"/>
<dbReference type="SUPFAM" id="SSF56436">
    <property type="entry name" value="C-type lectin-like"/>
    <property type="match status" value="1"/>
</dbReference>
<dbReference type="RefSeq" id="WP_345724728.1">
    <property type="nucleotide sequence ID" value="NZ_BAABRU010000034.1"/>
</dbReference>
<dbReference type="InterPro" id="IPR005532">
    <property type="entry name" value="SUMF_dom"/>
</dbReference>
<gene>
    <name evidence="3" type="primary">egtB_7</name>
    <name evidence="3" type="ORF">Hgul01_04975</name>
</gene>
<evidence type="ECO:0000313" key="3">
    <source>
        <dbReference type="EMBL" id="GAA5531150.1"/>
    </source>
</evidence>
<dbReference type="EMBL" id="BAABRU010000034">
    <property type="protein sequence ID" value="GAA5531150.1"/>
    <property type="molecule type" value="Genomic_DNA"/>
</dbReference>
<dbReference type="InterPro" id="IPR051043">
    <property type="entry name" value="Sulfatase_Mod_Factor_Kinase"/>
</dbReference>
<accession>A0ABP9X6Z0</accession>
<dbReference type="Gene3D" id="3.90.1580.10">
    <property type="entry name" value="paralog of FGE (formylglycine-generating enzyme)"/>
    <property type="match status" value="1"/>
</dbReference>
<evidence type="ECO:0000256" key="1">
    <source>
        <dbReference type="SAM" id="SignalP"/>
    </source>
</evidence>
<dbReference type="Pfam" id="PF03781">
    <property type="entry name" value="FGE-sulfatase"/>
    <property type="match status" value="1"/>
</dbReference>
<dbReference type="InterPro" id="IPR042095">
    <property type="entry name" value="SUMF_sf"/>
</dbReference>
<reference evidence="3 4" key="1">
    <citation type="submission" date="2024-02" db="EMBL/GenBank/DDBJ databases">
        <title>Herpetosiphon gulosus NBRC 112829.</title>
        <authorList>
            <person name="Ichikawa N."/>
            <person name="Katano-Makiyama Y."/>
            <person name="Hidaka K."/>
        </authorList>
    </citation>
    <scope>NUCLEOTIDE SEQUENCE [LARGE SCALE GENOMIC DNA]</scope>
    <source>
        <strain evidence="3 4">NBRC 112829</strain>
    </source>
</reference>
<dbReference type="Proteomes" id="UP001428290">
    <property type="component" value="Unassembled WGS sequence"/>
</dbReference>
<keyword evidence="4" id="KW-1185">Reference proteome</keyword>
<dbReference type="PANTHER" id="PTHR23150:SF19">
    <property type="entry name" value="FORMYLGLYCINE-GENERATING ENZYME"/>
    <property type="match status" value="1"/>
</dbReference>
<sequence>MLIRGLCALVVLLILAACENSAAVSSDETPVTVAPTAEQTATPAATPTMAAGTTRIDAAGVAQVWVPAGCFLMGTDPATVTEMPPAWARGALASEQPQHEVCLSQGYWIDQYEVSNADYQKFIDAGGYDQEQYWSANGWRWRKSMRNIPVECPDQQPNFPRVCITWYEAEAYSHWRGGRLPTEAEWEYAARGPESRIYPWGDSFDPAKANVLDSTGLVAVGSYPAGVSWVGAHDMAGNAMEWVQDWLDIGYYEDRVRNDPQGPAEGTRKVEKGGWWGSNTFVARSAYRHFEDLPTYEDHHIGVRVVTP</sequence>
<dbReference type="PROSITE" id="PS51257">
    <property type="entry name" value="PROKAR_LIPOPROTEIN"/>
    <property type="match status" value="1"/>
</dbReference>
<evidence type="ECO:0000259" key="2">
    <source>
        <dbReference type="Pfam" id="PF03781"/>
    </source>
</evidence>
<feature type="chain" id="PRO_5046572401" evidence="1">
    <location>
        <begin position="23"/>
        <end position="308"/>
    </location>
</feature>
<dbReference type="InterPro" id="IPR016187">
    <property type="entry name" value="CTDL_fold"/>
</dbReference>
<dbReference type="PANTHER" id="PTHR23150">
    <property type="entry name" value="SULFATASE MODIFYING FACTOR 1, 2"/>
    <property type="match status" value="1"/>
</dbReference>
<protein>
    <submittedName>
        <fullName evidence="3">Hercynine oxygenase</fullName>
    </submittedName>
</protein>